<comment type="similarity">
    <text evidence="2 6">Belongs to the zinc-containing alcohol dehydrogenase family.</text>
</comment>
<keyword evidence="9" id="KW-1185">Reference proteome</keyword>
<dbReference type="InterPro" id="IPR002328">
    <property type="entry name" value="ADH_Zn_CS"/>
</dbReference>
<dbReference type="InterPro" id="IPR020843">
    <property type="entry name" value="ER"/>
</dbReference>
<keyword evidence="4 6" id="KW-0862">Zinc</keyword>
<dbReference type="InterPro" id="IPR036291">
    <property type="entry name" value="NAD(P)-bd_dom_sf"/>
</dbReference>
<dbReference type="SUPFAM" id="SSF51735">
    <property type="entry name" value="NAD(P)-binding Rossmann-fold domains"/>
    <property type="match status" value="1"/>
</dbReference>
<dbReference type="GO" id="GO:0016491">
    <property type="term" value="F:oxidoreductase activity"/>
    <property type="evidence" value="ECO:0007669"/>
    <property type="project" value="UniProtKB-KW"/>
</dbReference>
<feature type="domain" description="Enoyl reductase (ER)" evidence="7">
    <location>
        <begin position="8"/>
        <end position="340"/>
    </location>
</feature>
<sequence length="342" mass="36919">MKAFRIHDYNKPLVMDNVPEPKISEPYDIIVRIKGAGVCRTDLHIQEGVWKDVFNPKLPFTIGHENVGIVEEVGSAVDWIERGDSVILHPYITCRHCRACRAGNDMHCPYGKFPGLDGTDGGYAEYLKTSAFSAIKIPKGIDIAPMAPLADAGITAYHAVKKLSSYFYPGSTAVVIGVGGLGHIGIQVLKAITPAKVIAIDVNEEKIKLAKELGADETIIADKDGGVSDVLKITDGGADVVIDFVGEYSTPSNSLKMIRKGGIYSIVGYGGEVSDKTLDFISREISIVGNLVGTYNELSELVNLYSQGKVKLKVKTFSLEEANEALEELKHGKILGRGVLVT</sequence>
<accession>A0A2U9IIF3</accession>
<dbReference type="CDD" id="cd05284">
    <property type="entry name" value="arabinose_DH_like"/>
    <property type="match status" value="1"/>
</dbReference>
<proteinExistence type="inferred from homology"/>
<reference evidence="8 9" key="1">
    <citation type="submission" date="2018-05" db="EMBL/GenBank/DDBJ databases">
        <title>Complete Genome Sequences of Extremely Thermoacidophilic, Metal-Mobilizing Type-Strain Members of the Archaeal Family Sulfolobaceae: Acidianus brierleyi DSM-1651T, Acidianus sulfidivorans DSM-18786T, Metallosphaera hakonensis DSM-7519T, and Metallosphaera prunae DSM-10039T.</title>
        <authorList>
            <person name="Counts J.A."/>
            <person name="Kelly R.M."/>
        </authorList>
    </citation>
    <scope>NUCLEOTIDE SEQUENCE [LARGE SCALE GENOMIC DNA]</scope>
    <source>
        <strain evidence="8 9">DSM 1651</strain>
    </source>
</reference>
<evidence type="ECO:0000256" key="5">
    <source>
        <dbReference type="ARBA" id="ARBA00023002"/>
    </source>
</evidence>
<gene>
    <name evidence="8" type="ORF">DFR85_15155</name>
</gene>
<dbReference type="Proteomes" id="UP000248044">
    <property type="component" value="Chromosome"/>
</dbReference>
<dbReference type="Gene3D" id="3.90.180.10">
    <property type="entry name" value="Medium-chain alcohol dehydrogenases, catalytic domain"/>
    <property type="match status" value="1"/>
</dbReference>
<dbReference type="InterPro" id="IPR013149">
    <property type="entry name" value="ADH-like_C"/>
</dbReference>
<dbReference type="GeneID" id="36833521"/>
<evidence type="ECO:0000256" key="2">
    <source>
        <dbReference type="ARBA" id="ARBA00008072"/>
    </source>
</evidence>
<dbReference type="RefSeq" id="WP_110271602.1">
    <property type="nucleotide sequence ID" value="NZ_CP029289.2"/>
</dbReference>
<keyword evidence="3 6" id="KW-0479">Metal-binding</keyword>
<dbReference type="PANTHER" id="PTHR42940:SF8">
    <property type="entry name" value="VACUOLAR PROTEIN SORTING-ASSOCIATED PROTEIN 11"/>
    <property type="match status" value="1"/>
</dbReference>
<dbReference type="EMBL" id="CP029289">
    <property type="protein sequence ID" value="AWR95724.1"/>
    <property type="molecule type" value="Genomic_DNA"/>
</dbReference>
<dbReference type="SUPFAM" id="SSF50129">
    <property type="entry name" value="GroES-like"/>
    <property type="match status" value="1"/>
</dbReference>
<dbReference type="InterPro" id="IPR011032">
    <property type="entry name" value="GroES-like_sf"/>
</dbReference>
<keyword evidence="5" id="KW-0560">Oxidoreductase</keyword>
<dbReference type="SMART" id="SM00829">
    <property type="entry name" value="PKS_ER"/>
    <property type="match status" value="1"/>
</dbReference>
<dbReference type="OrthoDB" id="73567at2157"/>
<evidence type="ECO:0000256" key="6">
    <source>
        <dbReference type="RuleBase" id="RU361277"/>
    </source>
</evidence>
<dbReference type="PANTHER" id="PTHR42940">
    <property type="entry name" value="ALCOHOL DEHYDROGENASE 1-RELATED"/>
    <property type="match status" value="1"/>
</dbReference>
<evidence type="ECO:0000259" key="7">
    <source>
        <dbReference type="SMART" id="SM00829"/>
    </source>
</evidence>
<evidence type="ECO:0000313" key="9">
    <source>
        <dbReference type="Proteomes" id="UP000248044"/>
    </source>
</evidence>
<dbReference type="AlphaFoldDB" id="A0A2U9IIF3"/>
<evidence type="ECO:0000256" key="4">
    <source>
        <dbReference type="ARBA" id="ARBA00022833"/>
    </source>
</evidence>
<dbReference type="GO" id="GO:0008270">
    <property type="term" value="F:zinc ion binding"/>
    <property type="evidence" value="ECO:0007669"/>
    <property type="project" value="InterPro"/>
</dbReference>
<organism evidence="8 9">
    <name type="scientific">Acidianus brierleyi</name>
    <dbReference type="NCBI Taxonomy" id="41673"/>
    <lineage>
        <taxon>Archaea</taxon>
        <taxon>Thermoproteota</taxon>
        <taxon>Thermoprotei</taxon>
        <taxon>Sulfolobales</taxon>
        <taxon>Sulfolobaceae</taxon>
        <taxon>Acidianus</taxon>
    </lineage>
</organism>
<comment type="cofactor">
    <cofactor evidence="1 6">
        <name>Zn(2+)</name>
        <dbReference type="ChEBI" id="CHEBI:29105"/>
    </cofactor>
</comment>
<protein>
    <submittedName>
        <fullName evidence="8">Alcohol dehydrogenase</fullName>
    </submittedName>
</protein>
<evidence type="ECO:0000313" key="8">
    <source>
        <dbReference type="EMBL" id="AWR95724.1"/>
    </source>
</evidence>
<dbReference type="PROSITE" id="PS00059">
    <property type="entry name" value="ADH_ZINC"/>
    <property type="match status" value="1"/>
</dbReference>
<dbReference type="InterPro" id="IPR013154">
    <property type="entry name" value="ADH-like_N"/>
</dbReference>
<dbReference type="Pfam" id="PF08240">
    <property type="entry name" value="ADH_N"/>
    <property type="match status" value="1"/>
</dbReference>
<dbReference type="KEGG" id="abri:DFR85_15155"/>
<evidence type="ECO:0000256" key="1">
    <source>
        <dbReference type="ARBA" id="ARBA00001947"/>
    </source>
</evidence>
<dbReference type="Pfam" id="PF00107">
    <property type="entry name" value="ADH_zinc_N"/>
    <property type="match status" value="1"/>
</dbReference>
<dbReference type="Gene3D" id="3.40.50.720">
    <property type="entry name" value="NAD(P)-binding Rossmann-like Domain"/>
    <property type="match status" value="1"/>
</dbReference>
<evidence type="ECO:0000256" key="3">
    <source>
        <dbReference type="ARBA" id="ARBA00022723"/>
    </source>
</evidence>
<name>A0A2U9IIF3_9CREN</name>